<evidence type="ECO:0000256" key="6">
    <source>
        <dbReference type="SAM" id="Phobius"/>
    </source>
</evidence>
<protein>
    <submittedName>
        <fullName evidence="8">Membrane protein</fullName>
    </submittedName>
</protein>
<feature type="domain" description="EamA" evidence="7">
    <location>
        <begin position="6"/>
        <end position="138"/>
    </location>
</feature>
<feature type="transmembrane region" description="Helical" evidence="6">
    <location>
        <begin position="263"/>
        <end position="280"/>
    </location>
</feature>
<evidence type="ECO:0000256" key="2">
    <source>
        <dbReference type="ARBA" id="ARBA00009853"/>
    </source>
</evidence>
<feature type="transmembrane region" description="Helical" evidence="6">
    <location>
        <begin position="124"/>
        <end position="141"/>
    </location>
</feature>
<evidence type="ECO:0000256" key="5">
    <source>
        <dbReference type="ARBA" id="ARBA00023136"/>
    </source>
</evidence>
<feature type="transmembrane region" description="Helical" evidence="6">
    <location>
        <begin position="235"/>
        <end position="257"/>
    </location>
</feature>
<feature type="transmembrane region" description="Helical" evidence="6">
    <location>
        <begin position="177"/>
        <end position="197"/>
    </location>
</feature>
<name>A0ABQ4NNP8_9RHOB</name>
<dbReference type="InterPro" id="IPR037185">
    <property type="entry name" value="EmrE-like"/>
</dbReference>
<feature type="transmembrane region" description="Helical" evidence="6">
    <location>
        <begin position="209"/>
        <end position="228"/>
    </location>
</feature>
<dbReference type="InterPro" id="IPR000620">
    <property type="entry name" value="EamA_dom"/>
</dbReference>
<comment type="similarity">
    <text evidence="2">Belongs to the drug/metabolite transporter (DMT) superfamily. 10 TMS drug/metabolite exporter (DME) (TC 2.A.7.3) family.</text>
</comment>
<organism evidence="8 9">
    <name type="scientific">Jannaschia pagri</name>
    <dbReference type="NCBI Taxonomy" id="2829797"/>
    <lineage>
        <taxon>Bacteria</taxon>
        <taxon>Pseudomonadati</taxon>
        <taxon>Pseudomonadota</taxon>
        <taxon>Alphaproteobacteria</taxon>
        <taxon>Rhodobacterales</taxon>
        <taxon>Roseobacteraceae</taxon>
        <taxon>Jannaschia</taxon>
    </lineage>
</organism>
<dbReference type="PANTHER" id="PTHR22911:SF6">
    <property type="entry name" value="SOLUTE CARRIER FAMILY 35 MEMBER G1"/>
    <property type="match status" value="1"/>
</dbReference>
<comment type="caution">
    <text evidence="8">The sequence shown here is derived from an EMBL/GenBank/DDBJ whole genome shotgun (WGS) entry which is preliminary data.</text>
</comment>
<dbReference type="PANTHER" id="PTHR22911">
    <property type="entry name" value="ACYL-MALONYL CONDENSING ENZYME-RELATED"/>
    <property type="match status" value="1"/>
</dbReference>
<feature type="transmembrane region" description="Helical" evidence="6">
    <location>
        <begin position="147"/>
        <end position="165"/>
    </location>
</feature>
<evidence type="ECO:0000313" key="8">
    <source>
        <dbReference type="EMBL" id="GIT96025.1"/>
    </source>
</evidence>
<feature type="transmembrane region" description="Helical" evidence="6">
    <location>
        <begin position="37"/>
        <end position="63"/>
    </location>
</feature>
<evidence type="ECO:0000313" key="9">
    <source>
        <dbReference type="Proteomes" id="UP000786693"/>
    </source>
</evidence>
<keyword evidence="9" id="KW-1185">Reference proteome</keyword>
<dbReference type="RefSeq" id="WP_220749537.1">
    <property type="nucleotide sequence ID" value="NZ_BPFH01000005.1"/>
</dbReference>
<dbReference type="EMBL" id="BPFH01000005">
    <property type="protein sequence ID" value="GIT96025.1"/>
    <property type="molecule type" value="Genomic_DNA"/>
</dbReference>
<keyword evidence="5 6" id="KW-0472">Membrane</keyword>
<dbReference type="Proteomes" id="UP000786693">
    <property type="component" value="Unassembled WGS sequence"/>
</dbReference>
<dbReference type="Pfam" id="PF00892">
    <property type="entry name" value="EamA"/>
    <property type="match status" value="2"/>
</dbReference>
<proteinExistence type="inferred from homology"/>
<feature type="domain" description="EamA" evidence="7">
    <location>
        <begin position="150"/>
        <end position="279"/>
    </location>
</feature>
<feature type="transmembrane region" description="Helical" evidence="6">
    <location>
        <begin position="7"/>
        <end position="25"/>
    </location>
</feature>
<keyword evidence="3 6" id="KW-0812">Transmembrane</keyword>
<dbReference type="SUPFAM" id="SSF103481">
    <property type="entry name" value="Multidrug resistance efflux transporter EmrE"/>
    <property type="match status" value="2"/>
</dbReference>
<gene>
    <name evidence="8" type="ORF">JANAI62_26480</name>
</gene>
<sequence length="290" mass="30382">MTETTRGALLMTLAMAMFAVEDAIIKGLTDRFSPAQIIWMLGLGGAVAFGVQMRLSGLPLWILGPAPKQVLLRTGCEAIGAIFFVSALAAVPLALASAVIQATPLVVALGAVVFLGAQIGWRRWAAILFGFLGVLIILRPGTDAFSATTLLAVGGMLGLAARDVATRTIPADVSGVRLSFLAFLALVPTGLVLQLAQGIPPVLPTAVETGILALCVGIGMVAYLAIVAGTRIGDLAVVTSFRYTRMVFALLLSFTFFNETPDGWTLIGVVIVIGSGVFMLRREARLRVSK</sequence>
<keyword evidence="4 6" id="KW-1133">Transmembrane helix</keyword>
<evidence type="ECO:0000256" key="4">
    <source>
        <dbReference type="ARBA" id="ARBA00022989"/>
    </source>
</evidence>
<evidence type="ECO:0000256" key="3">
    <source>
        <dbReference type="ARBA" id="ARBA00022692"/>
    </source>
</evidence>
<accession>A0ABQ4NNP8</accession>
<reference evidence="8 9" key="1">
    <citation type="submission" date="2021-05" db="EMBL/GenBank/DDBJ databases">
        <title>Bacteria Genome sequencing.</title>
        <authorList>
            <person name="Takabe Y."/>
            <person name="Nakajima Y."/>
            <person name="Suzuki S."/>
            <person name="Shiozaki T."/>
        </authorList>
    </citation>
    <scope>NUCLEOTIDE SEQUENCE [LARGE SCALE GENOMIC DNA]</scope>
    <source>
        <strain evidence="8 9">AI_62</strain>
    </source>
</reference>
<comment type="subcellular location">
    <subcellularLocation>
        <location evidence="1">Membrane</location>
        <topology evidence="1">Multi-pass membrane protein</topology>
    </subcellularLocation>
</comment>
<feature type="transmembrane region" description="Helical" evidence="6">
    <location>
        <begin position="70"/>
        <end position="89"/>
    </location>
</feature>
<feature type="transmembrane region" description="Helical" evidence="6">
    <location>
        <begin position="95"/>
        <end position="117"/>
    </location>
</feature>
<evidence type="ECO:0000259" key="7">
    <source>
        <dbReference type="Pfam" id="PF00892"/>
    </source>
</evidence>
<evidence type="ECO:0000256" key="1">
    <source>
        <dbReference type="ARBA" id="ARBA00004141"/>
    </source>
</evidence>